<reference evidence="2 3" key="1">
    <citation type="submission" date="2024-07" db="EMBL/GenBank/DDBJ databases">
        <title>Marimonas sp.nov., isolated from tidal-flat sediment.</title>
        <authorList>
            <person name="Jayan J.N."/>
            <person name="Lee S.S."/>
        </authorList>
    </citation>
    <scope>NUCLEOTIDE SEQUENCE [LARGE SCALE GENOMIC DNA]</scope>
    <source>
        <strain evidence="2 3">MJW-29</strain>
    </source>
</reference>
<evidence type="ECO:0000313" key="2">
    <source>
        <dbReference type="EMBL" id="MEW9921299.1"/>
    </source>
</evidence>
<dbReference type="Proteomes" id="UP001556098">
    <property type="component" value="Unassembled WGS sequence"/>
</dbReference>
<gene>
    <name evidence="2" type="ORF">AB2B41_16940</name>
</gene>
<dbReference type="RefSeq" id="WP_367878999.1">
    <property type="nucleotide sequence ID" value="NZ_JBFNXX010000014.1"/>
</dbReference>
<name>A0ABV3RQZ1_9RHOB</name>
<dbReference type="InterPro" id="IPR036291">
    <property type="entry name" value="NAD(P)-bd_dom_sf"/>
</dbReference>
<proteinExistence type="predicted"/>
<accession>A0ABV3RQZ1</accession>
<dbReference type="EMBL" id="JBFNXX010000014">
    <property type="protein sequence ID" value="MEW9921299.1"/>
    <property type="molecule type" value="Genomic_DNA"/>
</dbReference>
<evidence type="ECO:0000259" key="1">
    <source>
        <dbReference type="Pfam" id="PF01210"/>
    </source>
</evidence>
<comment type="caution">
    <text evidence="2">The sequence shown here is derived from an EMBL/GenBank/DDBJ whole genome shotgun (WGS) entry which is preliminary data.</text>
</comment>
<organism evidence="2 3">
    <name type="scientific">Sulfitobacter sediminis</name>
    <dbReference type="NCBI Taxonomy" id="3234186"/>
    <lineage>
        <taxon>Bacteria</taxon>
        <taxon>Pseudomonadati</taxon>
        <taxon>Pseudomonadota</taxon>
        <taxon>Alphaproteobacteria</taxon>
        <taxon>Rhodobacterales</taxon>
        <taxon>Roseobacteraceae</taxon>
        <taxon>Sulfitobacter</taxon>
    </lineage>
</organism>
<dbReference type="InterPro" id="IPR011128">
    <property type="entry name" value="G3P_DH_NAD-dep_N"/>
</dbReference>
<keyword evidence="3" id="KW-1185">Reference proteome</keyword>
<feature type="domain" description="Glycerol-3-phosphate dehydrogenase NAD-dependent N-terminal" evidence="1">
    <location>
        <begin position="21"/>
        <end position="50"/>
    </location>
</feature>
<evidence type="ECO:0000313" key="3">
    <source>
        <dbReference type="Proteomes" id="UP001556098"/>
    </source>
</evidence>
<dbReference type="SUPFAM" id="SSF51735">
    <property type="entry name" value="NAD(P)-binding Rossmann-fold domains"/>
    <property type="match status" value="1"/>
</dbReference>
<sequence>MKHEPIEGRPFRNRALRYQTVAVVRAGSWGTATATTLARSGTSTRLWDRSLGAFHPHRTKGANLIFDHPASGQSIQNLAERTL</sequence>
<protein>
    <recommendedName>
        <fullName evidence="1">Glycerol-3-phosphate dehydrogenase NAD-dependent N-terminal domain-containing protein</fullName>
    </recommendedName>
</protein>
<dbReference type="Gene3D" id="3.40.50.720">
    <property type="entry name" value="NAD(P)-binding Rossmann-like Domain"/>
    <property type="match status" value="1"/>
</dbReference>
<dbReference type="Pfam" id="PF01210">
    <property type="entry name" value="NAD_Gly3P_dh_N"/>
    <property type="match status" value="1"/>
</dbReference>